<dbReference type="Proteomes" id="UP000443582">
    <property type="component" value="Unassembled WGS sequence"/>
</dbReference>
<dbReference type="RefSeq" id="WP_115361948.1">
    <property type="nucleotide sequence ID" value="NZ_QDKL01000002.1"/>
</dbReference>
<dbReference type="EMBL" id="QDKL01000002">
    <property type="protein sequence ID" value="RZF21995.1"/>
    <property type="molecule type" value="Genomic_DNA"/>
</dbReference>
<evidence type="ECO:0000256" key="1">
    <source>
        <dbReference type="SAM" id="SignalP"/>
    </source>
</evidence>
<reference evidence="3" key="1">
    <citation type="journal article" date="2019" name="Int. J. Syst. Evol. Microbiol.">
        <title>Halobacteriovorax valvorus sp. nov., a novel prokaryotic predator isolated from coastal seawater of China.</title>
        <authorList>
            <person name="Chen M.-X."/>
        </authorList>
    </citation>
    <scope>NUCLEOTIDE SEQUENCE [LARGE SCALE GENOMIC DNA]</scope>
    <source>
        <strain evidence="3">BL9</strain>
    </source>
</reference>
<accession>A0ABY0IHP6</accession>
<gene>
    <name evidence="2" type="ORF">DAY19_09935</name>
</gene>
<name>A0ABY0IHP6_9BACT</name>
<protein>
    <recommendedName>
        <fullName evidence="4">Lipoprotein</fullName>
    </recommendedName>
</protein>
<organism evidence="2 3">
    <name type="scientific">Halobacteriovorax vibrionivorans</name>
    <dbReference type="NCBI Taxonomy" id="2152716"/>
    <lineage>
        <taxon>Bacteria</taxon>
        <taxon>Pseudomonadati</taxon>
        <taxon>Bdellovibrionota</taxon>
        <taxon>Bacteriovoracia</taxon>
        <taxon>Bacteriovoracales</taxon>
        <taxon>Halobacteriovoraceae</taxon>
        <taxon>Halobacteriovorax</taxon>
    </lineage>
</organism>
<comment type="caution">
    <text evidence="2">The sequence shown here is derived from an EMBL/GenBank/DDBJ whole genome shotgun (WGS) entry which is preliminary data.</text>
</comment>
<feature type="chain" id="PRO_5045266571" description="Lipoprotein" evidence="1">
    <location>
        <begin position="22"/>
        <end position="213"/>
    </location>
</feature>
<evidence type="ECO:0000313" key="3">
    <source>
        <dbReference type="Proteomes" id="UP000443582"/>
    </source>
</evidence>
<dbReference type="PROSITE" id="PS51257">
    <property type="entry name" value="PROKAR_LIPOPROTEIN"/>
    <property type="match status" value="1"/>
</dbReference>
<keyword evidence="1" id="KW-0732">Signal</keyword>
<evidence type="ECO:0008006" key="4">
    <source>
        <dbReference type="Google" id="ProtNLM"/>
    </source>
</evidence>
<keyword evidence="3" id="KW-1185">Reference proteome</keyword>
<sequence length="213" mass="22445">MKKFKLLMVATITSMLITSCGSDSGGGGGATNFSGWGSNGSGNVARGVEQLHNSLEGHFPCSTERVFMSTYLDSYQTTSQTNGTGIIGNLKQGAMGGETGDYYAGANGNSDILIIAKTTNGNNVGFNYYFSFCGRYFTDNQYGTGKYPLLAKERGVNGIQMTSPSVLTATAFCPTNVISAGQFYVYVPQYTSPNGVPLQATALTINFAPPGCQ</sequence>
<proteinExistence type="predicted"/>
<feature type="signal peptide" evidence="1">
    <location>
        <begin position="1"/>
        <end position="21"/>
    </location>
</feature>
<evidence type="ECO:0000313" key="2">
    <source>
        <dbReference type="EMBL" id="RZF21995.1"/>
    </source>
</evidence>